<evidence type="ECO:0000313" key="2">
    <source>
        <dbReference type="Proteomes" id="UP001500067"/>
    </source>
</evidence>
<name>A0ABP8NIL8_9BACT</name>
<dbReference type="InterPro" id="IPR016181">
    <property type="entry name" value="Acyl_CoA_acyltransferase"/>
</dbReference>
<reference evidence="2" key="1">
    <citation type="journal article" date="2019" name="Int. J. Syst. Evol. Microbiol.">
        <title>The Global Catalogue of Microorganisms (GCM) 10K type strain sequencing project: providing services to taxonomists for standard genome sequencing and annotation.</title>
        <authorList>
            <consortium name="The Broad Institute Genomics Platform"/>
            <consortium name="The Broad Institute Genome Sequencing Center for Infectious Disease"/>
            <person name="Wu L."/>
            <person name="Ma J."/>
        </authorList>
    </citation>
    <scope>NUCLEOTIDE SEQUENCE [LARGE SCALE GENOMIC DNA]</scope>
    <source>
        <strain evidence="2">JCM 32105</strain>
    </source>
</reference>
<comment type="caution">
    <text evidence="1">The sequence shown here is derived from an EMBL/GenBank/DDBJ whole genome shotgun (WGS) entry which is preliminary data.</text>
</comment>
<dbReference type="RefSeq" id="WP_345083637.1">
    <property type="nucleotide sequence ID" value="NZ_BAABFA010000018.1"/>
</dbReference>
<evidence type="ECO:0000313" key="1">
    <source>
        <dbReference type="EMBL" id="GAA4467948.1"/>
    </source>
</evidence>
<gene>
    <name evidence="1" type="ORF">GCM10023093_24620</name>
</gene>
<keyword evidence="2" id="KW-1185">Reference proteome</keyword>
<sequence length="232" mass="25851">MLKLKFTAFKPVDDLELSERYLKGHTKVLEDYGITNITSNNRVWLEMPCIYGVVAQNEEGELVGGIRVQMADGIHPLPVEKAVGHMDGRIYDVVKQYYDNGVGELSALWNAKSVAGYGISVLLTRAGISMTNQMGCNTLVGICGDYTLDMFKNVGFVVDNTLGSNGEFFYPKEDFIARVLGILNSKNLETAEKVNRERMLDLRNNPVQKYMETGPKGLVEIDYNLVIPTKAQ</sequence>
<organism evidence="1 2">
    <name type="scientific">Nemorincola caseinilytica</name>
    <dbReference type="NCBI Taxonomy" id="2054315"/>
    <lineage>
        <taxon>Bacteria</taxon>
        <taxon>Pseudomonadati</taxon>
        <taxon>Bacteroidota</taxon>
        <taxon>Chitinophagia</taxon>
        <taxon>Chitinophagales</taxon>
        <taxon>Chitinophagaceae</taxon>
        <taxon>Nemorincola</taxon>
    </lineage>
</organism>
<dbReference type="Proteomes" id="UP001500067">
    <property type="component" value="Unassembled WGS sequence"/>
</dbReference>
<evidence type="ECO:0008006" key="3">
    <source>
        <dbReference type="Google" id="ProtNLM"/>
    </source>
</evidence>
<proteinExistence type="predicted"/>
<accession>A0ABP8NIL8</accession>
<dbReference type="EMBL" id="BAABFA010000018">
    <property type="protein sequence ID" value="GAA4467948.1"/>
    <property type="molecule type" value="Genomic_DNA"/>
</dbReference>
<protein>
    <recommendedName>
        <fullName evidence="3">N-acetyltransferase domain-containing protein</fullName>
    </recommendedName>
</protein>
<dbReference type="SUPFAM" id="SSF55729">
    <property type="entry name" value="Acyl-CoA N-acyltransferases (Nat)"/>
    <property type="match status" value="1"/>
</dbReference>